<evidence type="ECO:0000313" key="4">
    <source>
        <dbReference type="Proteomes" id="UP000006727"/>
    </source>
</evidence>
<keyword evidence="4" id="KW-1185">Reference proteome</keyword>
<dbReference type="PaxDb" id="3218-PP1S7_490V6.1"/>
<evidence type="ECO:0000313" key="2">
    <source>
        <dbReference type="EMBL" id="PNR59550.1"/>
    </source>
</evidence>
<reference evidence="3" key="3">
    <citation type="submission" date="2020-12" db="UniProtKB">
        <authorList>
            <consortium name="EnsemblPlants"/>
        </authorList>
    </citation>
    <scope>IDENTIFICATION</scope>
</reference>
<proteinExistence type="predicted"/>
<accession>A0A2K1L0J7</accession>
<dbReference type="Gramene" id="Pp3c2_7000V3.1">
    <property type="protein sequence ID" value="Pp3c2_7000V3.1"/>
    <property type="gene ID" value="Pp3c2_7000"/>
</dbReference>
<reference evidence="2 4" key="2">
    <citation type="journal article" date="2018" name="Plant J.">
        <title>The Physcomitrella patens chromosome-scale assembly reveals moss genome structure and evolution.</title>
        <authorList>
            <person name="Lang D."/>
            <person name="Ullrich K.K."/>
            <person name="Murat F."/>
            <person name="Fuchs J."/>
            <person name="Jenkins J."/>
            <person name="Haas F.B."/>
            <person name="Piednoel M."/>
            <person name="Gundlach H."/>
            <person name="Van Bel M."/>
            <person name="Meyberg R."/>
            <person name="Vives C."/>
            <person name="Morata J."/>
            <person name="Symeonidi A."/>
            <person name="Hiss M."/>
            <person name="Muchero W."/>
            <person name="Kamisugi Y."/>
            <person name="Saleh O."/>
            <person name="Blanc G."/>
            <person name="Decker E.L."/>
            <person name="van Gessel N."/>
            <person name="Grimwood J."/>
            <person name="Hayes R.D."/>
            <person name="Graham S.W."/>
            <person name="Gunter L.E."/>
            <person name="McDaniel S.F."/>
            <person name="Hoernstein S.N.W."/>
            <person name="Larsson A."/>
            <person name="Li F.W."/>
            <person name="Perroud P.F."/>
            <person name="Phillips J."/>
            <person name="Ranjan P."/>
            <person name="Rokshar D.S."/>
            <person name="Rothfels C.J."/>
            <person name="Schneider L."/>
            <person name="Shu S."/>
            <person name="Stevenson D.W."/>
            <person name="Thummler F."/>
            <person name="Tillich M."/>
            <person name="Villarreal Aguilar J.C."/>
            <person name="Widiez T."/>
            <person name="Wong G.K."/>
            <person name="Wymore A."/>
            <person name="Zhang Y."/>
            <person name="Zimmer A.D."/>
            <person name="Quatrano R.S."/>
            <person name="Mayer K.F.X."/>
            <person name="Goodstein D."/>
            <person name="Casacuberta J.M."/>
            <person name="Vandepoele K."/>
            <person name="Reski R."/>
            <person name="Cuming A.C."/>
            <person name="Tuskan G.A."/>
            <person name="Maumus F."/>
            <person name="Salse J."/>
            <person name="Schmutz J."/>
            <person name="Rensing S.A."/>
        </authorList>
    </citation>
    <scope>NUCLEOTIDE SEQUENCE [LARGE SCALE GENOMIC DNA]</scope>
    <source>
        <strain evidence="3 4">cv. Gransden 2004</strain>
    </source>
</reference>
<evidence type="ECO:0000256" key="1">
    <source>
        <dbReference type="SAM" id="MobiDB-lite"/>
    </source>
</evidence>
<reference evidence="2 4" key="1">
    <citation type="journal article" date="2008" name="Science">
        <title>The Physcomitrella genome reveals evolutionary insights into the conquest of land by plants.</title>
        <authorList>
            <person name="Rensing S."/>
            <person name="Lang D."/>
            <person name="Zimmer A."/>
            <person name="Terry A."/>
            <person name="Salamov A."/>
            <person name="Shapiro H."/>
            <person name="Nishiyama T."/>
            <person name="Perroud P.-F."/>
            <person name="Lindquist E."/>
            <person name="Kamisugi Y."/>
            <person name="Tanahashi T."/>
            <person name="Sakakibara K."/>
            <person name="Fujita T."/>
            <person name="Oishi K."/>
            <person name="Shin-I T."/>
            <person name="Kuroki Y."/>
            <person name="Toyoda A."/>
            <person name="Suzuki Y."/>
            <person name="Hashimoto A."/>
            <person name="Yamaguchi K."/>
            <person name="Sugano A."/>
            <person name="Kohara Y."/>
            <person name="Fujiyama A."/>
            <person name="Anterola A."/>
            <person name="Aoki S."/>
            <person name="Ashton N."/>
            <person name="Barbazuk W.B."/>
            <person name="Barker E."/>
            <person name="Bennetzen J."/>
            <person name="Bezanilla M."/>
            <person name="Blankenship R."/>
            <person name="Cho S.H."/>
            <person name="Dutcher S."/>
            <person name="Estelle M."/>
            <person name="Fawcett J.A."/>
            <person name="Gundlach H."/>
            <person name="Hanada K."/>
            <person name="Heyl A."/>
            <person name="Hicks K.A."/>
            <person name="Hugh J."/>
            <person name="Lohr M."/>
            <person name="Mayer K."/>
            <person name="Melkozernov A."/>
            <person name="Murata T."/>
            <person name="Nelson D."/>
            <person name="Pils B."/>
            <person name="Prigge M."/>
            <person name="Reiss B."/>
            <person name="Renner T."/>
            <person name="Rombauts S."/>
            <person name="Rushton P."/>
            <person name="Sanderfoot A."/>
            <person name="Schween G."/>
            <person name="Shiu S.-H."/>
            <person name="Stueber K."/>
            <person name="Theodoulou F.L."/>
            <person name="Tu H."/>
            <person name="Van de Peer Y."/>
            <person name="Verrier P.J."/>
            <person name="Waters E."/>
            <person name="Wood A."/>
            <person name="Yang L."/>
            <person name="Cove D."/>
            <person name="Cuming A."/>
            <person name="Hasebe M."/>
            <person name="Lucas S."/>
            <person name="Mishler D.B."/>
            <person name="Reski R."/>
            <person name="Grigoriev I."/>
            <person name="Quatrano R.S."/>
            <person name="Boore J.L."/>
        </authorList>
    </citation>
    <scope>NUCLEOTIDE SEQUENCE [LARGE SCALE GENOMIC DNA]</scope>
    <source>
        <strain evidence="3 4">cv. Gransden 2004</strain>
    </source>
</reference>
<dbReference type="EMBL" id="ABEU02000002">
    <property type="protein sequence ID" value="PNR59550.1"/>
    <property type="molecule type" value="Genomic_DNA"/>
</dbReference>
<name>A0A2K1L0J7_PHYPA</name>
<organism evidence="2">
    <name type="scientific">Physcomitrium patens</name>
    <name type="common">Spreading-leaved earth moss</name>
    <name type="synonym">Physcomitrella patens</name>
    <dbReference type="NCBI Taxonomy" id="3218"/>
    <lineage>
        <taxon>Eukaryota</taxon>
        <taxon>Viridiplantae</taxon>
        <taxon>Streptophyta</taxon>
        <taxon>Embryophyta</taxon>
        <taxon>Bryophyta</taxon>
        <taxon>Bryophytina</taxon>
        <taxon>Bryopsida</taxon>
        <taxon>Funariidae</taxon>
        <taxon>Funariales</taxon>
        <taxon>Funariaceae</taxon>
        <taxon>Physcomitrium</taxon>
    </lineage>
</organism>
<dbReference type="EnsemblPlants" id="Pp3c2_7000V3.1">
    <property type="protein sequence ID" value="Pp3c2_7000V3.1"/>
    <property type="gene ID" value="Pp3c2_7000"/>
</dbReference>
<protein>
    <submittedName>
        <fullName evidence="2 3">Uncharacterized protein</fullName>
    </submittedName>
</protein>
<dbReference type="Proteomes" id="UP000006727">
    <property type="component" value="Chromosome 2"/>
</dbReference>
<gene>
    <name evidence="3" type="primary">LOC112273374</name>
    <name evidence="2" type="ORF">PHYPA_002341</name>
</gene>
<evidence type="ECO:0000313" key="3">
    <source>
        <dbReference type="EnsemblPlants" id="Pp3c2_7000V3.1"/>
    </source>
</evidence>
<dbReference type="AlphaFoldDB" id="A0A2K1L0J7"/>
<feature type="region of interest" description="Disordered" evidence="1">
    <location>
        <begin position="63"/>
        <end position="134"/>
    </location>
</feature>
<sequence length="167" mass="18978">MPPLPALHHQSNSSLSLQLTISRPFYLTRSRTWVYYRWTSPIVSANHEGRISAFTFLRQTAPRYGAHSSHSRGEGPPSGNHGRNHENEETELNQAKEVHRGLATSGPGEARQHPSKPARLTEMEEEEASRRKENRSCPTWTLDFYIALPKPTHHCFSYLSHGSFSCE</sequence>